<evidence type="ECO:0000313" key="2">
    <source>
        <dbReference type="Proteomes" id="UP000037035"/>
    </source>
</evidence>
<gene>
    <name evidence="1" type="ORF">VP01_751g6</name>
</gene>
<dbReference type="AlphaFoldDB" id="A0A0L6UE86"/>
<evidence type="ECO:0000313" key="1">
    <source>
        <dbReference type="EMBL" id="KNZ46140.1"/>
    </source>
</evidence>
<accession>A0A0L6UE86</accession>
<organism evidence="1 2">
    <name type="scientific">Puccinia sorghi</name>
    <dbReference type="NCBI Taxonomy" id="27349"/>
    <lineage>
        <taxon>Eukaryota</taxon>
        <taxon>Fungi</taxon>
        <taxon>Dikarya</taxon>
        <taxon>Basidiomycota</taxon>
        <taxon>Pucciniomycotina</taxon>
        <taxon>Pucciniomycetes</taxon>
        <taxon>Pucciniales</taxon>
        <taxon>Pucciniaceae</taxon>
        <taxon>Puccinia</taxon>
    </lineage>
</organism>
<dbReference type="OrthoDB" id="2422440at2759"/>
<reference evidence="1 2" key="1">
    <citation type="submission" date="2015-08" db="EMBL/GenBank/DDBJ databases">
        <title>Next Generation Sequencing and Analysis of the Genome of Puccinia sorghi L Schw, the Causal Agent of Maize Common Rust.</title>
        <authorList>
            <person name="Rochi L."/>
            <person name="Burguener G."/>
            <person name="Darino M."/>
            <person name="Turjanski A."/>
            <person name="Kreff E."/>
            <person name="Dieguez M.J."/>
            <person name="Sacco F."/>
        </authorList>
    </citation>
    <scope>NUCLEOTIDE SEQUENCE [LARGE SCALE GENOMIC DNA]</scope>
    <source>
        <strain evidence="1 2">RO10H11247</strain>
    </source>
</reference>
<keyword evidence="2" id="KW-1185">Reference proteome</keyword>
<proteinExistence type="predicted"/>
<dbReference type="EMBL" id="LAVV01012961">
    <property type="protein sequence ID" value="KNZ46140.1"/>
    <property type="molecule type" value="Genomic_DNA"/>
</dbReference>
<protein>
    <submittedName>
        <fullName evidence="1">Uncharacterized protein</fullName>
    </submittedName>
</protein>
<dbReference type="VEuPathDB" id="FungiDB:VP01_751g6"/>
<dbReference type="Proteomes" id="UP000037035">
    <property type="component" value="Unassembled WGS sequence"/>
</dbReference>
<sequence>MASCPISIQPSKWGGGAGSHLAVNRHFPNSTTPASAHSSGPLLHKIWTPWLPAGPAHLGFLAEINWLWDVATKTSGAIQKLFLSHLGSIHLAKINNHVVLLDATYLKNNYKLPLLHLIGQTENKQECISDCSPKSTGTAGVVERKTCSLVPLQKTNRYALS</sequence>
<comment type="caution">
    <text evidence="1">The sequence shown here is derived from an EMBL/GenBank/DDBJ whole genome shotgun (WGS) entry which is preliminary data.</text>
</comment>
<name>A0A0L6UE86_9BASI</name>